<feature type="active site" description="Charge relay system" evidence="14">
    <location>
        <position position="496"/>
    </location>
</feature>
<dbReference type="PROSITE" id="PS00134">
    <property type="entry name" value="TRYPSIN_HIS"/>
    <property type="match status" value="1"/>
</dbReference>
<dbReference type="SMART" id="SM00020">
    <property type="entry name" value="Tryp_SPc"/>
    <property type="match status" value="1"/>
</dbReference>
<keyword evidence="10 15" id="KW-1015">Disulfide bond</keyword>
<dbReference type="FunFam" id="2.40.10.10:FF:000003">
    <property type="entry name" value="Transmembrane serine protease 3"/>
    <property type="match status" value="1"/>
</dbReference>
<evidence type="ECO:0000256" key="15">
    <source>
        <dbReference type="PROSITE-ProRule" id="PRU00076"/>
    </source>
</evidence>
<name>A0A8C6SIJ0_9GOBI</name>
<evidence type="ECO:0000256" key="13">
    <source>
        <dbReference type="ARBA" id="ARBA00038868"/>
    </source>
</evidence>
<reference evidence="22" key="2">
    <citation type="submission" date="2025-09" db="UniProtKB">
        <authorList>
            <consortium name="Ensembl"/>
        </authorList>
    </citation>
    <scope>IDENTIFICATION</scope>
</reference>
<dbReference type="SUPFAM" id="SSF57440">
    <property type="entry name" value="Kringle-like"/>
    <property type="match status" value="1"/>
</dbReference>
<dbReference type="InterPro" id="IPR018056">
    <property type="entry name" value="Kringle_CS"/>
</dbReference>
<dbReference type="InterPro" id="IPR050127">
    <property type="entry name" value="Serine_Proteases_S1"/>
</dbReference>
<dbReference type="PROSITE" id="PS50240">
    <property type="entry name" value="TRYPSIN_DOM"/>
    <property type="match status" value="1"/>
</dbReference>
<feature type="chain" id="PRO_5034675680" description="trypsin" evidence="18">
    <location>
        <begin position="19"/>
        <end position="545"/>
    </location>
</feature>
<protein>
    <recommendedName>
        <fullName evidence="13">trypsin</fullName>
        <ecNumber evidence="13">3.4.21.4</ecNumber>
    </recommendedName>
</protein>
<keyword evidence="11" id="KW-0325">Glycoprotein</keyword>
<evidence type="ECO:0000256" key="1">
    <source>
        <dbReference type="ARBA" id="ARBA00004239"/>
    </source>
</evidence>
<evidence type="ECO:0000256" key="17">
    <source>
        <dbReference type="RuleBase" id="RU363034"/>
    </source>
</evidence>
<evidence type="ECO:0000259" key="20">
    <source>
        <dbReference type="PROSITE" id="PS50070"/>
    </source>
</evidence>
<feature type="domain" description="EGF-like" evidence="19">
    <location>
        <begin position="135"/>
        <end position="175"/>
    </location>
</feature>
<feature type="active site" description="Charge relay system" evidence="14">
    <location>
        <position position="398"/>
    </location>
</feature>
<dbReference type="Gene3D" id="2.40.20.10">
    <property type="entry name" value="Plasminogen Kringle 4"/>
    <property type="match status" value="1"/>
</dbReference>
<dbReference type="CDD" id="cd00190">
    <property type="entry name" value="Tryp_SPc"/>
    <property type="match status" value="1"/>
</dbReference>
<keyword evidence="23" id="KW-1185">Reference proteome</keyword>
<dbReference type="InterPro" id="IPR001314">
    <property type="entry name" value="Peptidase_S1A"/>
</dbReference>
<dbReference type="PIRSF" id="PIRSF001143">
    <property type="entry name" value="Factor_X"/>
    <property type="match status" value="1"/>
</dbReference>
<dbReference type="PROSITE" id="PS50070">
    <property type="entry name" value="KRINGLE_2"/>
    <property type="match status" value="1"/>
</dbReference>
<evidence type="ECO:0000256" key="5">
    <source>
        <dbReference type="ARBA" id="ARBA00022670"/>
    </source>
</evidence>
<evidence type="ECO:0000256" key="6">
    <source>
        <dbReference type="ARBA" id="ARBA00022729"/>
    </source>
</evidence>
<dbReference type="PROSITE" id="PS00021">
    <property type="entry name" value="KRINGLE_1"/>
    <property type="match status" value="1"/>
</dbReference>
<comment type="subcellular location">
    <subcellularLocation>
        <location evidence="1">Secreted</location>
        <location evidence="1">Extracellular space</location>
    </subcellularLocation>
</comment>
<dbReference type="GO" id="GO:0005509">
    <property type="term" value="F:calcium ion binding"/>
    <property type="evidence" value="ECO:0007669"/>
    <property type="project" value="InterPro"/>
</dbReference>
<dbReference type="PROSITE" id="PS00135">
    <property type="entry name" value="TRYPSIN_SER"/>
    <property type="match status" value="1"/>
</dbReference>
<evidence type="ECO:0000256" key="16">
    <source>
        <dbReference type="PROSITE-ProRule" id="PRU00121"/>
    </source>
</evidence>
<dbReference type="GO" id="GO:1901701">
    <property type="term" value="P:cellular response to oxygen-containing compound"/>
    <property type="evidence" value="ECO:0007669"/>
    <property type="project" value="UniProtKB-ARBA"/>
</dbReference>
<dbReference type="FunFam" id="2.40.20.10:FF:000001">
    <property type="entry name" value="Urokinase-type plasminogen activator"/>
    <property type="match status" value="1"/>
</dbReference>
<dbReference type="Pfam" id="PF00051">
    <property type="entry name" value="Kringle"/>
    <property type="match status" value="1"/>
</dbReference>
<keyword evidence="8 17" id="KW-0378">Hydrolase</keyword>
<evidence type="ECO:0000256" key="12">
    <source>
        <dbReference type="ARBA" id="ARBA00036320"/>
    </source>
</evidence>
<sequence length="545" mass="59747">MGSLIALLVALCAFTAFGQVHVEYEYEYEYVYDDATDSPAVVTETTSGYDWLFELLGTTDHCATQPCANGASCENTADGGFKCNCQEPFTGKTCQEVKDYCKQVTCGRGSCLFKASPPYYECKCNHPYTPPSCKRGTMCNPNPCQNGGTCIKGPSRRRSSFTCSCPSGYTGKFCNVGPNDCYEDNGDSYRGMVSVTQDGDECLDWNSYFILQKFGDPFTDYAGFDGLGPHNFCRNPDGDSQPWCFIKKALQLEWKYCDVRQCSTVTHPTAPTITPSAKPDVPAPTASFSQCGKPQLVSTSRIYGGKKSLPGAHPWQVSFQIRPTRFSATNFTHFCGGILLSSCWVLTAAHCITSDVEMQVVLGGVDIEKHEVYNQIVPVERAIVHENYRYTPLPVYNDIALLKLRVTDEPFCAKETRFVKSACLPDQLFQSGAECVVSGWGATETGYRSNYLLDARVHLISMEKCKAPHVYGDLLDDNMICAGYLAGGVDSCQGDSGGPLVCHHNGTHYVVGVVSWGDGCGRINKPGVYADVAKFTSWMSNHMNS</sequence>
<dbReference type="CDD" id="cd00054">
    <property type="entry name" value="EGF_CA"/>
    <property type="match status" value="2"/>
</dbReference>
<dbReference type="InterPro" id="IPR012224">
    <property type="entry name" value="Pept_S1A_FX"/>
</dbReference>
<feature type="signal peptide" evidence="18">
    <location>
        <begin position="1"/>
        <end position="18"/>
    </location>
</feature>
<evidence type="ECO:0000256" key="4">
    <source>
        <dbReference type="ARBA" id="ARBA00022572"/>
    </source>
</evidence>
<comment type="caution">
    <text evidence="15">Lacks conserved residue(s) required for the propagation of feature annotation.</text>
</comment>
<dbReference type="AlphaFoldDB" id="A0A8C6SIJ0"/>
<dbReference type="GO" id="GO:0006508">
    <property type="term" value="P:proteolysis"/>
    <property type="evidence" value="ECO:0007669"/>
    <property type="project" value="UniProtKB-KW"/>
</dbReference>
<keyword evidence="9 17" id="KW-0720">Serine protease</keyword>
<organism evidence="22 23">
    <name type="scientific">Neogobius melanostomus</name>
    <name type="common">round goby</name>
    <dbReference type="NCBI Taxonomy" id="47308"/>
    <lineage>
        <taxon>Eukaryota</taxon>
        <taxon>Metazoa</taxon>
        <taxon>Chordata</taxon>
        <taxon>Craniata</taxon>
        <taxon>Vertebrata</taxon>
        <taxon>Euteleostomi</taxon>
        <taxon>Actinopterygii</taxon>
        <taxon>Neopterygii</taxon>
        <taxon>Teleostei</taxon>
        <taxon>Neoteleostei</taxon>
        <taxon>Acanthomorphata</taxon>
        <taxon>Gobiaria</taxon>
        <taxon>Gobiiformes</taxon>
        <taxon>Gobioidei</taxon>
        <taxon>Gobiidae</taxon>
        <taxon>Benthophilinae</taxon>
        <taxon>Neogobiini</taxon>
        <taxon>Neogobius</taxon>
    </lineage>
</organism>
<dbReference type="FunFam" id="2.10.25.10:FF:000095">
    <property type="entry name" value="Notch, isoform B"/>
    <property type="match status" value="1"/>
</dbReference>
<dbReference type="SMART" id="SM00179">
    <property type="entry name" value="EGF_CA"/>
    <property type="match status" value="2"/>
</dbReference>
<dbReference type="PANTHER" id="PTHR24264:SF40">
    <property type="entry name" value="HYALURONAN-BINDING PROTEIN 2"/>
    <property type="match status" value="1"/>
</dbReference>
<keyword evidence="5 17" id="KW-0645">Protease</keyword>
<dbReference type="InterPro" id="IPR018114">
    <property type="entry name" value="TRYPSIN_HIS"/>
</dbReference>
<feature type="domain" description="EGF-like" evidence="19">
    <location>
        <begin position="58"/>
        <end position="95"/>
    </location>
</feature>
<dbReference type="PRINTS" id="PR00018">
    <property type="entry name" value="KRINGLE"/>
</dbReference>
<evidence type="ECO:0000256" key="14">
    <source>
        <dbReference type="PIRSR" id="PIRSR001143-1"/>
    </source>
</evidence>
<keyword evidence="3 15" id="KW-0245">EGF-like domain</keyword>
<dbReference type="InterPro" id="IPR001881">
    <property type="entry name" value="EGF-like_Ca-bd_dom"/>
</dbReference>
<evidence type="ECO:0000256" key="9">
    <source>
        <dbReference type="ARBA" id="ARBA00022825"/>
    </source>
</evidence>
<dbReference type="InterPro" id="IPR033116">
    <property type="entry name" value="TRYPSIN_SER"/>
</dbReference>
<keyword evidence="7" id="KW-0677">Repeat</keyword>
<dbReference type="PANTHER" id="PTHR24264">
    <property type="entry name" value="TRYPSIN-RELATED"/>
    <property type="match status" value="1"/>
</dbReference>
<dbReference type="InterPro" id="IPR043504">
    <property type="entry name" value="Peptidase_S1_PA_chymotrypsin"/>
</dbReference>
<dbReference type="Pfam" id="PF00008">
    <property type="entry name" value="EGF"/>
    <property type="match status" value="2"/>
</dbReference>
<dbReference type="SMART" id="SM00181">
    <property type="entry name" value="EGF"/>
    <property type="match status" value="3"/>
</dbReference>
<dbReference type="GO" id="GO:0004252">
    <property type="term" value="F:serine-type endopeptidase activity"/>
    <property type="evidence" value="ECO:0007669"/>
    <property type="project" value="UniProtKB-EC"/>
</dbReference>
<dbReference type="PRINTS" id="PR00722">
    <property type="entry name" value="CHYMOTRYPSIN"/>
</dbReference>
<dbReference type="InterPro" id="IPR013806">
    <property type="entry name" value="Kringle-like"/>
</dbReference>
<keyword evidence="2" id="KW-0964">Secreted</keyword>
<dbReference type="InterPro" id="IPR000742">
    <property type="entry name" value="EGF"/>
</dbReference>
<evidence type="ECO:0000259" key="21">
    <source>
        <dbReference type="PROSITE" id="PS50240"/>
    </source>
</evidence>
<dbReference type="SUPFAM" id="SSF57196">
    <property type="entry name" value="EGF/Laminin"/>
    <property type="match status" value="1"/>
</dbReference>
<evidence type="ECO:0000256" key="3">
    <source>
        <dbReference type="ARBA" id="ARBA00022536"/>
    </source>
</evidence>
<dbReference type="PROSITE" id="PS00022">
    <property type="entry name" value="EGF_1"/>
    <property type="match status" value="2"/>
</dbReference>
<evidence type="ECO:0000313" key="22">
    <source>
        <dbReference type="Ensembl" id="ENSNMLP00000005754.1"/>
    </source>
</evidence>
<dbReference type="Pfam" id="PF00089">
    <property type="entry name" value="Trypsin"/>
    <property type="match status" value="1"/>
</dbReference>
<dbReference type="PROSITE" id="PS01186">
    <property type="entry name" value="EGF_2"/>
    <property type="match status" value="3"/>
</dbReference>
<keyword evidence="4 16" id="KW-0420">Kringle</keyword>
<dbReference type="InterPro" id="IPR000001">
    <property type="entry name" value="Kringle"/>
</dbReference>
<evidence type="ECO:0000256" key="11">
    <source>
        <dbReference type="ARBA" id="ARBA00023180"/>
    </source>
</evidence>
<dbReference type="GO" id="GO:0007596">
    <property type="term" value="P:blood coagulation"/>
    <property type="evidence" value="ECO:0007669"/>
    <property type="project" value="InterPro"/>
</dbReference>
<dbReference type="FunFam" id="2.10.25.10:FF:000173">
    <property type="entry name" value="Neurogenic locus notch protein 2"/>
    <property type="match status" value="1"/>
</dbReference>
<dbReference type="InterPro" id="IPR038178">
    <property type="entry name" value="Kringle_sf"/>
</dbReference>
<keyword evidence="6 18" id="KW-0732">Signal</keyword>
<evidence type="ECO:0000256" key="7">
    <source>
        <dbReference type="ARBA" id="ARBA00022737"/>
    </source>
</evidence>
<evidence type="ECO:0000313" key="23">
    <source>
        <dbReference type="Proteomes" id="UP000694523"/>
    </source>
</evidence>
<dbReference type="Gene3D" id="2.40.10.10">
    <property type="entry name" value="Trypsin-like serine proteases"/>
    <property type="match status" value="1"/>
</dbReference>
<feature type="domain" description="Kringle" evidence="20">
    <location>
        <begin position="180"/>
        <end position="262"/>
    </location>
</feature>
<feature type="domain" description="Peptidase S1" evidence="21">
    <location>
        <begin position="302"/>
        <end position="544"/>
    </location>
</feature>
<feature type="disulfide bond" evidence="15">
    <location>
        <begin position="165"/>
        <end position="174"/>
    </location>
</feature>
<dbReference type="InterPro" id="IPR009003">
    <property type="entry name" value="Peptidase_S1_PA"/>
</dbReference>
<dbReference type="SMART" id="SM00130">
    <property type="entry name" value="KR"/>
    <property type="match status" value="1"/>
</dbReference>
<dbReference type="GO" id="GO:0033993">
    <property type="term" value="P:response to lipid"/>
    <property type="evidence" value="ECO:0007669"/>
    <property type="project" value="UniProtKB-ARBA"/>
</dbReference>
<evidence type="ECO:0000256" key="2">
    <source>
        <dbReference type="ARBA" id="ARBA00022525"/>
    </source>
</evidence>
<feature type="active site" description="Charge relay system" evidence="14">
    <location>
        <position position="350"/>
    </location>
</feature>
<comment type="catalytic activity">
    <reaction evidence="12">
        <text>Preferential cleavage: Arg-|-Xaa, Lys-|-Xaa.</text>
        <dbReference type="EC" id="3.4.21.4"/>
    </reaction>
</comment>
<dbReference type="SUPFAM" id="SSF50494">
    <property type="entry name" value="Trypsin-like serine proteases"/>
    <property type="match status" value="1"/>
</dbReference>
<dbReference type="GO" id="GO:0005615">
    <property type="term" value="C:extracellular space"/>
    <property type="evidence" value="ECO:0007669"/>
    <property type="project" value="UniProtKB-ARBA"/>
</dbReference>
<evidence type="ECO:0000259" key="19">
    <source>
        <dbReference type="PROSITE" id="PS50026"/>
    </source>
</evidence>
<dbReference type="Ensembl" id="ENSNMLT00000006603.1">
    <property type="protein sequence ID" value="ENSNMLP00000005754.1"/>
    <property type="gene ID" value="ENSNMLG00000004237.1"/>
</dbReference>
<dbReference type="Proteomes" id="UP000694523">
    <property type="component" value="Unplaced"/>
</dbReference>
<dbReference type="CDD" id="cd00108">
    <property type="entry name" value="KR"/>
    <property type="match status" value="1"/>
</dbReference>
<accession>A0A8C6SIJ0</accession>
<feature type="disulfide bond" evidence="15">
    <location>
        <begin position="85"/>
        <end position="94"/>
    </location>
</feature>
<dbReference type="InterPro" id="IPR001254">
    <property type="entry name" value="Trypsin_dom"/>
</dbReference>
<reference evidence="22" key="1">
    <citation type="submission" date="2025-08" db="UniProtKB">
        <authorList>
            <consortium name="Ensembl"/>
        </authorList>
    </citation>
    <scope>IDENTIFICATION</scope>
</reference>
<evidence type="ECO:0000256" key="8">
    <source>
        <dbReference type="ARBA" id="ARBA00022801"/>
    </source>
</evidence>
<dbReference type="EC" id="3.4.21.4" evidence="13"/>
<dbReference type="PROSITE" id="PS50026">
    <property type="entry name" value="EGF_3"/>
    <property type="match status" value="2"/>
</dbReference>
<evidence type="ECO:0000256" key="18">
    <source>
        <dbReference type="SAM" id="SignalP"/>
    </source>
</evidence>
<dbReference type="Gene3D" id="2.10.25.10">
    <property type="entry name" value="Laminin"/>
    <property type="match status" value="2"/>
</dbReference>
<proteinExistence type="predicted"/>
<evidence type="ECO:0000256" key="10">
    <source>
        <dbReference type="ARBA" id="ARBA00023157"/>
    </source>
</evidence>